<dbReference type="CDD" id="cd06595">
    <property type="entry name" value="GH31_u1"/>
    <property type="match status" value="1"/>
</dbReference>
<dbReference type="GO" id="GO:0090599">
    <property type="term" value="F:alpha-glucosidase activity"/>
    <property type="evidence" value="ECO:0007669"/>
    <property type="project" value="TreeGrafter"/>
</dbReference>
<dbReference type="Pfam" id="PF21365">
    <property type="entry name" value="Glyco_hydro_31_3rd"/>
    <property type="match status" value="1"/>
</dbReference>
<dbReference type="Pfam" id="PF01055">
    <property type="entry name" value="Glyco_hydro_31_2nd"/>
    <property type="match status" value="1"/>
</dbReference>
<feature type="domain" description="Glycoside hydrolase family 31 TIM barrel" evidence="3">
    <location>
        <begin position="179"/>
        <end position="483"/>
    </location>
</feature>
<dbReference type="EC" id="3.2.1.177" evidence="5"/>
<name>A0A0Z8E7W6_STRSU</name>
<dbReference type="PANTHER" id="PTHR22762">
    <property type="entry name" value="ALPHA-GLUCOSIDASE"/>
    <property type="match status" value="1"/>
</dbReference>
<evidence type="ECO:0000313" key="6">
    <source>
        <dbReference type="Proteomes" id="UP000073434"/>
    </source>
</evidence>
<dbReference type="Proteomes" id="UP000073434">
    <property type="component" value="Unassembled WGS sequence"/>
</dbReference>
<dbReference type="PANTHER" id="PTHR22762:SF89">
    <property type="entry name" value="ALPHA-XYLOSIDASE"/>
    <property type="match status" value="1"/>
</dbReference>
<sequence>MKRQFSNGKYRISILTERLIRFEYDEEGRFVDSQTQLVLNRDFQKTVDFRFKDEEGLLEIHTPYLSLYYDKQPFSTKGLHIQLVGNYTTYGSRWYYGEEYETLPGTCQTLDQVDGGTELGKSILSKTGFATLEDSDTSLLLDDGSLQPKGYDSQDFYFFGYGRDYEEALKDYFQLTGYPPLLPRFALGNWWSRFWRYTEESYLSLVNTFQAHKIPLSVAVIDMDWHVTDVPAKYGTGWTGYTWNTELFPDPERFMKRLHEEGLKVSLNVHPADGVRAFEAVYPAVAEAMHLNTELEEVAQFDLMNEEFRAAYFGILHRQLEKEGVDFWWIDWQQGTKNKMSTIDPLLLLNHYHYLDNQKQTGSGLILSRYAGPGSHRYPLGFSGDTYITWESLEFQPYFTNSASNIGYTWWSHDIGGHMGGSKDEELLLRWLQFGVFSPVNRLHSSCSAFTSKEPWMLSKIGEEIASTWLRFRHQLLPYLYTMNVLTHEKGQALLRPMYYLYPNEEASYHVPNQYFFGNQLMVAPITEHTDATYQTAKVKVWFPEGIWYDFFTDVAYKGDIEMPIFRKKDSMPVFAKAGAIIPMDADGCKFGVDLPAAMTWHIFPGSSNQFQLVEDDGDRRVVTSLEVDWENALVKLRLSGDLSILPENRTHQLIFHATGMETVLLTNEQQEFTLDKGCQRQSAGQEWLERTFNELNRYEISYDLKDQIWHLLQTETDPLKLQAYLNTLDSDLRERLFEFIYTKEVS</sequence>
<comment type="similarity">
    <text evidence="1 2">Belongs to the glycosyl hydrolase 31 family.</text>
</comment>
<accession>A0A0Z8E7W6</accession>
<dbReference type="Gene3D" id="2.60.40.1180">
    <property type="entry name" value="Golgi alpha-mannosidase II"/>
    <property type="match status" value="2"/>
</dbReference>
<evidence type="ECO:0000313" key="5">
    <source>
        <dbReference type="EMBL" id="CYU56900.1"/>
    </source>
</evidence>
<dbReference type="SUPFAM" id="SSF51445">
    <property type="entry name" value="(Trans)glycosidases"/>
    <property type="match status" value="1"/>
</dbReference>
<dbReference type="Gene3D" id="3.20.20.80">
    <property type="entry name" value="Glycosidases"/>
    <property type="match status" value="1"/>
</dbReference>
<dbReference type="InterPro" id="IPR013780">
    <property type="entry name" value="Glyco_hydro_b"/>
</dbReference>
<protein>
    <submittedName>
        <fullName evidence="5">Family 31 glycosyl hydrolase</fullName>
        <ecNumber evidence="5">3.2.1.-</ecNumber>
        <ecNumber evidence="5">3.2.1.177</ecNumber>
    </submittedName>
</protein>
<evidence type="ECO:0000259" key="4">
    <source>
        <dbReference type="Pfam" id="PF21365"/>
    </source>
</evidence>
<dbReference type="AlphaFoldDB" id="A0A0Z8E7W6"/>
<dbReference type="GO" id="GO:0061634">
    <property type="term" value="F:alpha-D-xyloside xylohydrolase"/>
    <property type="evidence" value="ECO:0007669"/>
    <property type="project" value="UniProtKB-EC"/>
</dbReference>
<evidence type="ECO:0000259" key="3">
    <source>
        <dbReference type="Pfam" id="PF01055"/>
    </source>
</evidence>
<dbReference type="EMBL" id="FIFW01000010">
    <property type="protein sequence ID" value="CYU56900.1"/>
    <property type="molecule type" value="Genomic_DNA"/>
</dbReference>
<dbReference type="InterPro" id="IPR048395">
    <property type="entry name" value="Glyco_hydro_31_C"/>
</dbReference>
<dbReference type="InterPro" id="IPR017853">
    <property type="entry name" value="GH"/>
</dbReference>
<dbReference type="GO" id="GO:0006491">
    <property type="term" value="P:N-glycan processing"/>
    <property type="evidence" value="ECO:0007669"/>
    <property type="project" value="TreeGrafter"/>
</dbReference>
<evidence type="ECO:0000256" key="2">
    <source>
        <dbReference type="RuleBase" id="RU361185"/>
    </source>
</evidence>
<dbReference type="EC" id="3.2.1.-" evidence="5"/>
<organism evidence="5 6">
    <name type="scientific">Streptococcus suis</name>
    <dbReference type="NCBI Taxonomy" id="1307"/>
    <lineage>
        <taxon>Bacteria</taxon>
        <taxon>Bacillati</taxon>
        <taxon>Bacillota</taxon>
        <taxon>Bacilli</taxon>
        <taxon>Lactobacillales</taxon>
        <taxon>Streptococcaceae</taxon>
        <taxon>Streptococcus</taxon>
    </lineage>
</organism>
<dbReference type="GO" id="GO:0005975">
    <property type="term" value="P:carbohydrate metabolic process"/>
    <property type="evidence" value="ECO:0007669"/>
    <property type="project" value="InterPro"/>
</dbReference>
<keyword evidence="2 5" id="KW-0378">Hydrolase</keyword>
<gene>
    <name evidence="5" type="primary">yicI</name>
    <name evidence="5" type="ORF">ERS132385_01181</name>
</gene>
<dbReference type="InterPro" id="IPR000322">
    <property type="entry name" value="Glyco_hydro_31_TIM"/>
</dbReference>
<keyword evidence="2 5" id="KW-0326">Glycosidase</keyword>
<dbReference type="RefSeq" id="WP_044687423.1">
    <property type="nucleotide sequence ID" value="NZ_CEEW01000004.1"/>
</dbReference>
<feature type="domain" description="Glycosyl hydrolase family 31 C-terminal" evidence="4">
    <location>
        <begin position="491"/>
        <end position="582"/>
    </location>
</feature>
<proteinExistence type="inferred from homology"/>
<evidence type="ECO:0000256" key="1">
    <source>
        <dbReference type="ARBA" id="ARBA00007806"/>
    </source>
</evidence>
<dbReference type="SUPFAM" id="SSF51011">
    <property type="entry name" value="Glycosyl hydrolase domain"/>
    <property type="match status" value="1"/>
</dbReference>
<reference evidence="5 6" key="1">
    <citation type="submission" date="2016-02" db="EMBL/GenBank/DDBJ databases">
        <authorList>
            <consortium name="Pathogen Informatics"/>
        </authorList>
    </citation>
    <scope>NUCLEOTIDE SEQUENCE [LARGE SCALE GENOMIC DNA]</scope>
    <source>
        <strain evidence="5 6">LSS23</strain>
    </source>
</reference>